<dbReference type="OrthoDB" id="101614at2759"/>
<dbReference type="InterPro" id="IPR053134">
    <property type="entry name" value="RNA-dir_DNA_polymerase"/>
</dbReference>
<dbReference type="InterPro" id="IPR043502">
    <property type="entry name" value="DNA/RNA_pol_sf"/>
</dbReference>
<feature type="domain" description="Reverse transcriptase" evidence="1">
    <location>
        <begin position="2"/>
        <end position="152"/>
    </location>
</feature>
<evidence type="ECO:0000313" key="2">
    <source>
        <dbReference type="EMBL" id="KAG8489945.1"/>
    </source>
</evidence>
<dbReference type="InterPro" id="IPR000477">
    <property type="entry name" value="RT_dom"/>
</dbReference>
<name>A0A8J5YYE4_9ROSI</name>
<proteinExistence type="predicted"/>
<keyword evidence="3" id="KW-1185">Reference proteome</keyword>
<evidence type="ECO:0000259" key="1">
    <source>
        <dbReference type="Pfam" id="PF00078"/>
    </source>
</evidence>
<dbReference type="AlphaFoldDB" id="A0A8J5YYE4"/>
<comment type="caution">
    <text evidence="2">The sequence shown here is derived from an EMBL/GenBank/DDBJ whole genome shotgun (WGS) entry which is preliminary data.</text>
</comment>
<protein>
    <recommendedName>
        <fullName evidence="1">Reverse transcriptase domain-containing protein</fullName>
    </recommendedName>
</protein>
<dbReference type="EMBL" id="JAHUZN010000006">
    <property type="protein sequence ID" value="KAG8489945.1"/>
    <property type="molecule type" value="Genomic_DNA"/>
</dbReference>
<evidence type="ECO:0000313" key="3">
    <source>
        <dbReference type="Proteomes" id="UP000701853"/>
    </source>
</evidence>
<organism evidence="2 3">
    <name type="scientific">Gossypium anomalum</name>
    <dbReference type="NCBI Taxonomy" id="47600"/>
    <lineage>
        <taxon>Eukaryota</taxon>
        <taxon>Viridiplantae</taxon>
        <taxon>Streptophyta</taxon>
        <taxon>Embryophyta</taxon>
        <taxon>Tracheophyta</taxon>
        <taxon>Spermatophyta</taxon>
        <taxon>Magnoliopsida</taxon>
        <taxon>eudicotyledons</taxon>
        <taxon>Gunneridae</taxon>
        <taxon>Pentapetalae</taxon>
        <taxon>rosids</taxon>
        <taxon>malvids</taxon>
        <taxon>Malvales</taxon>
        <taxon>Malvaceae</taxon>
        <taxon>Malvoideae</taxon>
        <taxon>Gossypium</taxon>
    </lineage>
</organism>
<dbReference type="Pfam" id="PF00078">
    <property type="entry name" value="RVT_1"/>
    <property type="match status" value="1"/>
</dbReference>
<dbReference type="PANTHER" id="PTHR24559:SF457">
    <property type="entry name" value="RNA-DIRECTED DNA POLYMERASE HOMOLOG"/>
    <property type="match status" value="1"/>
</dbReference>
<dbReference type="CDD" id="cd01647">
    <property type="entry name" value="RT_LTR"/>
    <property type="match status" value="1"/>
</dbReference>
<accession>A0A8J5YYE4</accession>
<dbReference type="PANTHER" id="PTHR24559">
    <property type="entry name" value="TRANSPOSON TY3-I GAG-POL POLYPROTEIN"/>
    <property type="match status" value="1"/>
</dbReference>
<reference evidence="2 3" key="1">
    <citation type="journal article" date="2021" name="bioRxiv">
        <title>The Gossypium anomalum genome as a resource for cotton improvement and evolutionary analysis of hybrid incompatibility.</title>
        <authorList>
            <person name="Grover C.E."/>
            <person name="Yuan D."/>
            <person name="Arick M.A."/>
            <person name="Miller E.R."/>
            <person name="Hu G."/>
            <person name="Peterson D.G."/>
            <person name="Wendel J.F."/>
            <person name="Udall J.A."/>
        </authorList>
    </citation>
    <scope>NUCLEOTIDE SEQUENCE [LARGE SCALE GENOMIC DNA]</scope>
    <source>
        <strain evidence="2">JFW-Udall</strain>
        <tissue evidence="2">Leaf</tissue>
    </source>
</reference>
<gene>
    <name evidence="2" type="ORF">CXB51_015363</name>
</gene>
<dbReference type="Proteomes" id="UP000701853">
    <property type="component" value="Chromosome 6"/>
</dbReference>
<dbReference type="SUPFAM" id="SSF56672">
    <property type="entry name" value="DNA/RNA polymerases"/>
    <property type="match status" value="1"/>
</dbReference>
<dbReference type="InterPro" id="IPR043128">
    <property type="entry name" value="Rev_trsase/Diguanyl_cyclase"/>
</dbReference>
<dbReference type="Gene3D" id="3.30.70.270">
    <property type="match status" value="2"/>
</dbReference>
<sequence>MCVDYRDLNRANPKDNFPLPHIDTLVDNTAKHSLFSFMDGFLGYNQIKMAPEDMEKTTFVTMWGTFCYKLMPFGLKNAGATYQRAMVTLFHNMMHKEIEVYVDDMIAKSRGEEEHVVNLKKLFERLRKFQLKLNPAKCMFGATSGKLLGFIVSERSIEVDPYKIKAIQELPPPRTQKEVRGFLGRLNYIARFILNLPTNAIQSFGFFENITWENGIRNARWPLIR</sequence>